<dbReference type="Proteomes" id="UP001430356">
    <property type="component" value="Unassembled WGS sequence"/>
</dbReference>
<sequence>MSEIAELVRRLRSLTGYVAAAPVHAAPSPPAAVVAPTEKQVSEETLLVLQQTLRRHPCFGVLGLSRAEVEVQLLKELEDAAAKAPHHPDAGGATDATTWRVFVNGAAEKLEEERLRGVFKEAGLRTHTARAELLRHLGIDDAPALEQVGDGYACPWNVLAVLEGGVLFAQDDFAEWERAALEVPNATVAILQNTQLVRANVYDTMAWLHLLHQMMSFPITSVRAVWQAALYHFPAAGPLVCAYVRLEMAALAKKTRLEQCHGEADVRETYEGYLRLLNTFYRHLPLSFSCELYSLFFSLATDYIQPDSASLDLLYRTCLRRDVGMLPQSTPLWVQYMNWRSTTFRDHTRRREWRKRMYNRILAIPLVGLDAVKEEYDVFVATEYRGRVAPEEKIELEKRLVRVKTEAEELSRLMHFVYPTEWEPANAAHVPFPHTLYLARPLAVDGPDASLGIRESVLSRIEMDLWSLWHTLLQRIGRTPASSAGGDVLQYSRCRGFMAMMACFFPHQSTLWMELIDFCVHQQPLLSDKERFHTVAHAIDLATLFRRRDVCVRLFVAHVYHVDLSATEMACREVRACLLHMRAWLLHYVRGDDVGEKTAAEALERLQHITVLAVNCMRMGSAQTDPEHVRLVARFVMHHVDFLSLTMAALRKLLKCGAITEPAAFLRPFHLFCSHWIALELIRNRASGSAAAILGQWCEHLKMMLRSGKSKSWSCEDCGVDELVLDACASILTADPSSAAAVGATLAELEEVAGSGGIDADGFLYLARQLRHRFFLPCAPLTSNYTHDILLHAKLLLPRAAPQRYDTDLFRCSLPRRPTPLPPALREPAVPSPQDATETDAESGAPHEPRVTHTLPEEALWSSAAASRHLTAPARPRLDRVRRGPLSSRFPDGPDVGEKELPALPTIAPSRLVVVSEAVQLPSLLDCLASGRVAPGERAAAEDGKAAVKLPPLDQVEEFICQLPSVHEYHPDMEEDGQELSTDWVLQALLSCEALA</sequence>
<evidence type="ECO:0000313" key="2">
    <source>
        <dbReference type="EMBL" id="KAK7196110.1"/>
    </source>
</evidence>
<protein>
    <submittedName>
        <fullName evidence="2">Uncharacterized protein</fullName>
    </submittedName>
</protein>
<dbReference type="GO" id="GO:0031124">
    <property type="term" value="P:mRNA 3'-end processing"/>
    <property type="evidence" value="ECO:0007669"/>
    <property type="project" value="InterPro"/>
</dbReference>
<dbReference type="GO" id="GO:0003729">
    <property type="term" value="F:mRNA binding"/>
    <property type="evidence" value="ECO:0007669"/>
    <property type="project" value="TreeGrafter"/>
</dbReference>
<dbReference type="EMBL" id="JAECZO010000069">
    <property type="protein sequence ID" value="KAK7196110.1"/>
    <property type="molecule type" value="Genomic_DNA"/>
</dbReference>
<evidence type="ECO:0000313" key="3">
    <source>
        <dbReference type="Proteomes" id="UP001430356"/>
    </source>
</evidence>
<dbReference type="InterPro" id="IPR045243">
    <property type="entry name" value="Rna14-like"/>
</dbReference>
<dbReference type="Gene3D" id="1.25.40.10">
    <property type="entry name" value="Tetratricopeptide repeat domain"/>
    <property type="match status" value="1"/>
</dbReference>
<feature type="region of interest" description="Disordered" evidence="1">
    <location>
        <begin position="816"/>
        <end position="850"/>
    </location>
</feature>
<dbReference type="PANTHER" id="PTHR19980">
    <property type="entry name" value="RNA CLEAVAGE STIMULATION FACTOR"/>
    <property type="match status" value="1"/>
</dbReference>
<organism evidence="2 3">
    <name type="scientific">Novymonas esmeraldas</name>
    <dbReference type="NCBI Taxonomy" id="1808958"/>
    <lineage>
        <taxon>Eukaryota</taxon>
        <taxon>Discoba</taxon>
        <taxon>Euglenozoa</taxon>
        <taxon>Kinetoplastea</taxon>
        <taxon>Metakinetoplastina</taxon>
        <taxon>Trypanosomatida</taxon>
        <taxon>Trypanosomatidae</taxon>
        <taxon>Novymonas</taxon>
    </lineage>
</organism>
<comment type="caution">
    <text evidence="2">The sequence shown here is derived from an EMBL/GenBank/DDBJ whole genome shotgun (WGS) entry which is preliminary data.</text>
</comment>
<dbReference type="AlphaFoldDB" id="A0AAW0EQW7"/>
<reference evidence="2 3" key="1">
    <citation type="journal article" date="2021" name="MBio">
        <title>A New Model Trypanosomatid, Novymonas esmeraldas: Genomic Perception of Its 'Candidatus Pandoraea novymonadis' Endosymbiont.</title>
        <authorList>
            <person name="Zakharova A."/>
            <person name="Saura A."/>
            <person name="Butenko A."/>
            <person name="Podesvova L."/>
            <person name="Warmusova S."/>
            <person name="Kostygov A.Y."/>
            <person name="Nenarokova A."/>
            <person name="Lukes J."/>
            <person name="Opperdoes F.R."/>
            <person name="Yurchenko V."/>
        </authorList>
    </citation>
    <scope>NUCLEOTIDE SEQUENCE [LARGE SCALE GENOMIC DNA]</scope>
    <source>
        <strain evidence="2 3">E262AT.01</strain>
    </source>
</reference>
<name>A0AAW0EQW7_9TRYP</name>
<evidence type="ECO:0000256" key="1">
    <source>
        <dbReference type="SAM" id="MobiDB-lite"/>
    </source>
</evidence>
<accession>A0AAW0EQW7</accession>
<dbReference type="GO" id="GO:0005634">
    <property type="term" value="C:nucleus"/>
    <property type="evidence" value="ECO:0007669"/>
    <property type="project" value="TreeGrafter"/>
</dbReference>
<dbReference type="SUPFAM" id="SSF48452">
    <property type="entry name" value="TPR-like"/>
    <property type="match status" value="1"/>
</dbReference>
<dbReference type="InterPro" id="IPR011990">
    <property type="entry name" value="TPR-like_helical_dom_sf"/>
</dbReference>
<gene>
    <name evidence="2" type="ORF">NESM_000545900</name>
</gene>
<dbReference type="PANTHER" id="PTHR19980:SF0">
    <property type="entry name" value="CLEAVAGE STIMULATION FACTOR SUBUNIT 3"/>
    <property type="match status" value="1"/>
</dbReference>
<keyword evidence="3" id="KW-1185">Reference proteome</keyword>
<proteinExistence type="predicted"/>